<dbReference type="Pfam" id="PF03459">
    <property type="entry name" value="TOBE"/>
    <property type="match status" value="1"/>
</dbReference>
<keyword evidence="3 8" id="KW-0500">Molybdenum</keyword>
<keyword evidence="6" id="KW-1278">Translocase</keyword>
<dbReference type="PROSITE" id="PS50893">
    <property type="entry name" value="ABC_TRANSPORTER_2"/>
    <property type="match status" value="1"/>
</dbReference>
<dbReference type="InterPro" id="IPR004606">
    <property type="entry name" value="Mop_domain"/>
</dbReference>
<evidence type="ECO:0000256" key="2">
    <source>
        <dbReference type="ARBA" id="ARBA00022475"/>
    </source>
</evidence>
<keyword evidence="4" id="KW-0547">Nucleotide-binding</keyword>
<dbReference type="Pfam" id="PF00005">
    <property type="entry name" value="ABC_tran"/>
    <property type="match status" value="2"/>
</dbReference>
<dbReference type="InterPro" id="IPR017871">
    <property type="entry name" value="ABC_transporter-like_CS"/>
</dbReference>
<keyword evidence="2" id="KW-1003">Cell membrane</keyword>
<evidence type="ECO:0000256" key="9">
    <source>
        <dbReference type="SAM" id="MobiDB-lite"/>
    </source>
</evidence>
<proteinExistence type="predicted"/>
<keyword evidence="1" id="KW-0813">Transport</keyword>
<dbReference type="SUPFAM" id="SSF52540">
    <property type="entry name" value="P-loop containing nucleoside triphosphate hydrolases"/>
    <property type="match status" value="1"/>
</dbReference>
<evidence type="ECO:0000256" key="7">
    <source>
        <dbReference type="ARBA" id="ARBA00023136"/>
    </source>
</evidence>
<feature type="domain" description="Mop" evidence="11">
    <location>
        <begin position="351"/>
        <end position="417"/>
    </location>
</feature>
<dbReference type="SUPFAM" id="SSF50331">
    <property type="entry name" value="MOP-like"/>
    <property type="match status" value="1"/>
</dbReference>
<evidence type="ECO:0000256" key="4">
    <source>
        <dbReference type="ARBA" id="ARBA00022741"/>
    </source>
</evidence>
<dbReference type="InterPro" id="IPR003593">
    <property type="entry name" value="AAA+_ATPase"/>
</dbReference>
<name>A0ABW4XQA4_9GAMM</name>
<keyword evidence="5 12" id="KW-0067">ATP-binding</keyword>
<evidence type="ECO:0000259" key="11">
    <source>
        <dbReference type="PROSITE" id="PS51866"/>
    </source>
</evidence>
<reference evidence="13" key="1">
    <citation type="journal article" date="2019" name="Int. J. Syst. Evol. Microbiol.">
        <title>The Global Catalogue of Microorganisms (GCM) 10K type strain sequencing project: providing services to taxonomists for standard genome sequencing and annotation.</title>
        <authorList>
            <consortium name="The Broad Institute Genomics Platform"/>
            <consortium name="The Broad Institute Genome Sequencing Center for Infectious Disease"/>
            <person name="Wu L."/>
            <person name="Ma J."/>
        </authorList>
    </citation>
    <scope>NUCLEOTIDE SEQUENCE [LARGE SCALE GENOMIC DNA]</scope>
    <source>
        <strain evidence="13">CGMCC 1.10992</strain>
    </source>
</reference>
<evidence type="ECO:0000256" key="5">
    <source>
        <dbReference type="ARBA" id="ARBA00022840"/>
    </source>
</evidence>
<organism evidence="12 13">
    <name type="scientific">Corallincola platygyrae</name>
    <dbReference type="NCBI Taxonomy" id="1193278"/>
    <lineage>
        <taxon>Bacteria</taxon>
        <taxon>Pseudomonadati</taxon>
        <taxon>Pseudomonadota</taxon>
        <taxon>Gammaproteobacteria</taxon>
        <taxon>Alteromonadales</taxon>
        <taxon>Psychromonadaceae</taxon>
        <taxon>Corallincola</taxon>
    </lineage>
</organism>
<evidence type="ECO:0000256" key="8">
    <source>
        <dbReference type="PROSITE-ProRule" id="PRU01213"/>
    </source>
</evidence>
<sequence length="425" mass="46571">MIHFLLYKHWNNLFSSQSVELASTGITGIYGRSGEGKSTLLRWLAGLESLEGQIEFFGECWQRSVRTQTIHGICATGLHEDWAASVGNAESAAGAESAEHAESAESTESSSSLHNQHSETQACPALKPELRQLGYVPQHSALFSHLTVIENLKLAKPFPNPEIASLEQLIDLLSLRSLLDRPVAVLSGGERQRVALARAICVRPSALLLDEPFSAIDEGHRHIIASQLKIWAKKLPVILVSHAQEELGALCDKVLILDKGAVVAQGQPGDVFSRPDLLISHRDNAASILMADFLEYDHNRRLRRFMVEGQPMALPMDSAHWDEGGQAAEEGRVALRLLHRDMILSRGPLTGTSLRNGFEVTVLALHTTAESQVLVRLGLGEQKLLARITQCSAEELRLSEGEQIYAYVKAVSLVTHADALSPPMY</sequence>
<dbReference type="InterPro" id="IPR050334">
    <property type="entry name" value="Molybdenum_import_ModC"/>
</dbReference>
<dbReference type="EMBL" id="JBHUHT010000015">
    <property type="protein sequence ID" value="MFD2097034.1"/>
    <property type="molecule type" value="Genomic_DNA"/>
</dbReference>
<dbReference type="SMART" id="SM00382">
    <property type="entry name" value="AAA"/>
    <property type="match status" value="1"/>
</dbReference>
<evidence type="ECO:0000256" key="3">
    <source>
        <dbReference type="ARBA" id="ARBA00022505"/>
    </source>
</evidence>
<dbReference type="InterPro" id="IPR008995">
    <property type="entry name" value="Mo/tungstate-bd_C_term_dom"/>
</dbReference>
<evidence type="ECO:0000256" key="6">
    <source>
        <dbReference type="ARBA" id="ARBA00022967"/>
    </source>
</evidence>
<protein>
    <submittedName>
        <fullName evidence="12">ATP-binding cassette domain-containing protein</fullName>
    </submittedName>
</protein>
<dbReference type="InterPro" id="IPR005116">
    <property type="entry name" value="Transp-assoc_OB_typ1"/>
</dbReference>
<dbReference type="Proteomes" id="UP001597380">
    <property type="component" value="Unassembled WGS sequence"/>
</dbReference>
<dbReference type="PANTHER" id="PTHR43514">
    <property type="entry name" value="ABC TRANSPORTER I FAMILY MEMBER 10"/>
    <property type="match status" value="1"/>
</dbReference>
<evidence type="ECO:0000259" key="10">
    <source>
        <dbReference type="PROSITE" id="PS50893"/>
    </source>
</evidence>
<dbReference type="Gene3D" id="3.40.50.300">
    <property type="entry name" value="P-loop containing nucleotide triphosphate hydrolases"/>
    <property type="match status" value="1"/>
</dbReference>
<dbReference type="PROSITE" id="PS51866">
    <property type="entry name" value="MOP"/>
    <property type="match status" value="1"/>
</dbReference>
<evidence type="ECO:0000313" key="13">
    <source>
        <dbReference type="Proteomes" id="UP001597380"/>
    </source>
</evidence>
<dbReference type="InterPro" id="IPR003439">
    <property type="entry name" value="ABC_transporter-like_ATP-bd"/>
</dbReference>
<keyword evidence="7" id="KW-0472">Membrane</keyword>
<feature type="region of interest" description="Disordered" evidence="9">
    <location>
        <begin position="93"/>
        <end position="120"/>
    </location>
</feature>
<accession>A0ABW4XQA4</accession>
<feature type="domain" description="ABC transporter" evidence="10">
    <location>
        <begin position="2"/>
        <end position="284"/>
    </location>
</feature>
<evidence type="ECO:0000256" key="1">
    <source>
        <dbReference type="ARBA" id="ARBA00022448"/>
    </source>
</evidence>
<dbReference type="InterPro" id="IPR027417">
    <property type="entry name" value="P-loop_NTPase"/>
</dbReference>
<dbReference type="PROSITE" id="PS00211">
    <property type="entry name" value="ABC_TRANSPORTER_1"/>
    <property type="match status" value="1"/>
</dbReference>
<keyword evidence="13" id="KW-1185">Reference proteome</keyword>
<evidence type="ECO:0000313" key="12">
    <source>
        <dbReference type="EMBL" id="MFD2097034.1"/>
    </source>
</evidence>
<dbReference type="RefSeq" id="WP_345339611.1">
    <property type="nucleotide sequence ID" value="NZ_BAABLI010000010.1"/>
</dbReference>
<dbReference type="PANTHER" id="PTHR43514:SF4">
    <property type="entry name" value="ABC TRANSPORTER I FAMILY MEMBER 10"/>
    <property type="match status" value="1"/>
</dbReference>
<dbReference type="GO" id="GO:0005524">
    <property type="term" value="F:ATP binding"/>
    <property type="evidence" value="ECO:0007669"/>
    <property type="project" value="UniProtKB-KW"/>
</dbReference>
<dbReference type="Gene3D" id="2.40.50.100">
    <property type="match status" value="1"/>
</dbReference>
<gene>
    <name evidence="12" type="ORF">ACFSJ3_13640</name>
</gene>
<comment type="caution">
    <text evidence="12">The sequence shown here is derived from an EMBL/GenBank/DDBJ whole genome shotgun (WGS) entry which is preliminary data.</text>
</comment>